<comment type="caution">
    <text evidence="2">The sequence shown here is derived from an EMBL/GenBank/DDBJ whole genome shotgun (WGS) entry which is preliminary data.</text>
</comment>
<evidence type="ECO:0000259" key="1">
    <source>
        <dbReference type="SMART" id="SM00382"/>
    </source>
</evidence>
<dbReference type="CDD" id="cd00009">
    <property type="entry name" value="AAA"/>
    <property type="match status" value="1"/>
</dbReference>
<keyword evidence="3" id="KW-1185">Reference proteome</keyword>
<dbReference type="Proteomes" id="UP000002939">
    <property type="component" value="Unassembled WGS sequence"/>
</dbReference>
<dbReference type="EMBL" id="ACRF02000016">
    <property type="protein sequence ID" value="EEW93191.2"/>
    <property type="molecule type" value="Genomic_DNA"/>
</dbReference>
<dbReference type="AlphaFoldDB" id="D0BJD8"/>
<dbReference type="InterPro" id="IPR002611">
    <property type="entry name" value="IstB_ATP-bd"/>
</dbReference>
<proteinExistence type="predicted"/>
<dbReference type="OrthoDB" id="61127at2"/>
<dbReference type="SMART" id="SM00382">
    <property type="entry name" value="AAA"/>
    <property type="match status" value="1"/>
</dbReference>
<dbReference type="Pfam" id="PF07319">
    <property type="entry name" value="DnaI_N"/>
    <property type="match status" value="1"/>
</dbReference>
<dbReference type="InterPro" id="IPR027417">
    <property type="entry name" value="P-loop_NTPase"/>
</dbReference>
<dbReference type="Gene3D" id="3.40.50.300">
    <property type="entry name" value="P-loop containing nucleotide triphosphate hydrolases"/>
    <property type="match status" value="1"/>
</dbReference>
<dbReference type="InterPro" id="IPR009928">
    <property type="entry name" value="DnaI_N"/>
</dbReference>
<dbReference type="SUPFAM" id="SSF52540">
    <property type="entry name" value="P-loop containing nucleoside triphosphate hydrolases"/>
    <property type="match status" value="1"/>
</dbReference>
<dbReference type="STRING" id="626369.HMPREF0446_00073"/>
<dbReference type="PANTHER" id="PTHR30050:SF8">
    <property type="entry name" value="PRIMOSOMAL PROTEIN DNAI"/>
    <property type="match status" value="1"/>
</dbReference>
<dbReference type="eggNOG" id="COG1484">
    <property type="taxonomic scope" value="Bacteria"/>
</dbReference>
<dbReference type="PANTHER" id="PTHR30050">
    <property type="entry name" value="CHROMOSOMAL REPLICATION INITIATOR PROTEIN DNAA"/>
    <property type="match status" value="1"/>
</dbReference>
<organism evidence="2 3">
    <name type="scientific">Granulicatella elegans ATCC 700633</name>
    <dbReference type="NCBI Taxonomy" id="626369"/>
    <lineage>
        <taxon>Bacteria</taxon>
        <taxon>Bacillati</taxon>
        <taxon>Bacillota</taxon>
        <taxon>Bacilli</taxon>
        <taxon>Lactobacillales</taxon>
        <taxon>Carnobacteriaceae</taxon>
        <taxon>Granulicatella</taxon>
    </lineage>
</organism>
<gene>
    <name evidence="2" type="ORF">HMPREF0446_00073</name>
</gene>
<name>D0BJD8_9LACT</name>
<reference evidence="2" key="1">
    <citation type="submission" date="2009-09" db="EMBL/GenBank/DDBJ databases">
        <authorList>
            <consortium name="The Broad Institute Genome Sequencing Platform"/>
            <person name="Ward D."/>
            <person name="Feldgarden M."/>
            <person name="Earl A."/>
            <person name="Young S.K."/>
            <person name="Zeng Q."/>
            <person name="Koehrsen M."/>
            <person name="Alvarado L."/>
            <person name="Berlin A."/>
            <person name="Bochicchio J."/>
            <person name="Borenstein D."/>
            <person name="Chapman S.B."/>
            <person name="Chen Z."/>
            <person name="Engels R."/>
            <person name="Freedman E."/>
            <person name="Gellesch M."/>
            <person name="Goldberg J."/>
            <person name="Griggs A."/>
            <person name="Gujja S."/>
            <person name="Heilman E."/>
            <person name="Heiman D."/>
            <person name="Hepburn T."/>
            <person name="Howarth C."/>
            <person name="Jen D."/>
            <person name="Larson L."/>
            <person name="Lewis B."/>
            <person name="Mehta T."/>
            <person name="Park D."/>
            <person name="Pearson M."/>
            <person name="Roberts A."/>
            <person name="Saif S."/>
            <person name="Shea T."/>
            <person name="Shenoy N."/>
            <person name="Sisk P."/>
            <person name="Stolte C."/>
            <person name="Sykes S."/>
            <person name="Thomson T."/>
            <person name="Walk T."/>
            <person name="White J."/>
            <person name="Yandava C."/>
            <person name="Sibley C.D."/>
            <person name="Field T.R."/>
            <person name="Grinwis M."/>
            <person name="Eshaghurshan C.S."/>
            <person name="Surette M.G."/>
            <person name="Haas B."/>
            <person name="Nusbaum C."/>
            <person name="Birren B."/>
        </authorList>
    </citation>
    <scope>NUCLEOTIDE SEQUENCE [LARGE SCALE GENOMIC DNA]</scope>
    <source>
        <strain evidence="2">ATCC 700633</strain>
    </source>
</reference>
<dbReference type="GO" id="GO:0006260">
    <property type="term" value="P:DNA replication"/>
    <property type="evidence" value="ECO:0007669"/>
    <property type="project" value="TreeGrafter"/>
</dbReference>
<feature type="domain" description="AAA+ ATPase" evidence="1">
    <location>
        <begin position="156"/>
        <end position="286"/>
    </location>
</feature>
<accession>D0BJD8</accession>
<dbReference type="InterPro" id="IPR003593">
    <property type="entry name" value="AAA+_ATPase"/>
</dbReference>
<dbReference type="HOGENOM" id="CLU_077384_1_0_9"/>
<evidence type="ECO:0000313" key="2">
    <source>
        <dbReference type="EMBL" id="EEW93191.2"/>
    </source>
</evidence>
<dbReference type="NCBIfam" id="NF006505">
    <property type="entry name" value="PRK08939.1"/>
    <property type="match status" value="1"/>
</dbReference>
<reference evidence="2" key="2">
    <citation type="submission" date="2011-10" db="EMBL/GenBank/DDBJ databases">
        <title>The Genome Sequence of Granulicatella elegans ATCC 700633.</title>
        <authorList>
            <consortium name="The Broad Institute Genome Sequencing Platform"/>
            <consortium name="The Broad Institute Genome Sequencing Center for Infectious Disease"/>
            <person name="Earl A."/>
            <person name="Ward D."/>
            <person name="Feldgarden M."/>
            <person name="Gevers D."/>
            <person name="Sibley C.D."/>
            <person name="Field T.R."/>
            <person name="Grinwis M."/>
            <person name="Eshaghurshan C.S."/>
            <person name="Surette M.G."/>
            <person name="Young S.K."/>
            <person name="Zeng Q."/>
            <person name="Gargeya S."/>
            <person name="Fitzgerald M."/>
            <person name="Haas B."/>
            <person name="Abouelleil A."/>
            <person name="Alvarado L."/>
            <person name="Arachchi H.M."/>
            <person name="Berlin A."/>
            <person name="Brown A."/>
            <person name="Chapman S.B."/>
            <person name="Chen Z."/>
            <person name="Dunbar C."/>
            <person name="Freedman E."/>
            <person name="Gearin G."/>
            <person name="Goldberg J."/>
            <person name="Griggs A."/>
            <person name="Gujja S."/>
            <person name="Heiman D."/>
            <person name="Howarth C."/>
            <person name="Larson L."/>
            <person name="Lui A."/>
            <person name="MacDonald P.J.P."/>
            <person name="Montmayeur A."/>
            <person name="Murphy C."/>
            <person name="Neiman D."/>
            <person name="Pearson M."/>
            <person name="Priest M."/>
            <person name="Roberts A."/>
            <person name="Saif S."/>
            <person name="Shea T."/>
            <person name="Shenoy N."/>
            <person name="Sisk P."/>
            <person name="Stolte C."/>
            <person name="Sykes S."/>
            <person name="Wortman J."/>
            <person name="Nusbaum C."/>
            <person name="Birren B."/>
        </authorList>
    </citation>
    <scope>NUCLEOTIDE SEQUENCE [LARGE SCALE GENOMIC DNA]</scope>
    <source>
        <strain evidence="2">ATCC 700633</strain>
    </source>
</reference>
<dbReference type="GO" id="GO:0005524">
    <property type="term" value="F:ATP binding"/>
    <property type="evidence" value="ECO:0007669"/>
    <property type="project" value="InterPro"/>
</dbReference>
<evidence type="ECO:0000313" key="3">
    <source>
        <dbReference type="Proteomes" id="UP000002939"/>
    </source>
</evidence>
<sequence length="307" mass="35487">MEGMQDLFGNKTATTEFQQQYQKIVAEVLQDKEVQQFLQEHQDEIPQENLVKSYSALLEYIQQRDARNQGVETYIKGMEPLLRVNQGFVEVVYRPTQEFIQKQQQQDLTNRIHAINMPKNLLQVTLNSLDITKERQETFQASLQFINELSAKPNEFHRAIYLVGSFGVGKTYFLAAIANELAQLGFETTLVHVPTLSSELKSAIGANRLEEKVEFLKTSPILMLDDIGAESNSAWFRDEILMIVLEYRMMQQLPTFFSSNLTIEELQEHLSVSNRGDVELLKAKRLIERVRFLSKEIFLAGENRRYS</sequence>
<dbReference type="RefSeq" id="WP_020991393.1">
    <property type="nucleotide sequence ID" value="NZ_KI391971.1"/>
</dbReference>
<dbReference type="Pfam" id="PF01695">
    <property type="entry name" value="IstB_IS21"/>
    <property type="match status" value="1"/>
</dbReference>
<protein>
    <recommendedName>
        <fullName evidence="1">AAA+ ATPase domain-containing protein</fullName>
    </recommendedName>
</protein>